<organism evidence="1 2">
    <name type="scientific">Burkholderia pseudomallei</name>
    <name type="common">Pseudomonas pseudomallei</name>
    <dbReference type="NCBI Taxonomy" id="28450"/>
    <lineage>
        <taxon>Bacteria</taxon>
        <taxon>Pseudomonadati</taxon>
        <taxon>Pseudomonadota</taxon>
        <taxon>Betaproteobacteria</taxon>
        <taxon>Burkholderiales</taxon>
        <taxon>Burkholderiaceae</taxon>
        <taxon>Burkholderia</taxon>
        <taxon>pseudomallei group</taxon>
    </lineage>
</organism>
<dbReference type="InterPro" id="IPR021459">
    <property type="entry name" value="GH101-related"/>
</dbReference>
<gene>
    <name evidence="1" type="ORF">Y036_4285</name>
</gene>
<name>A0A2K9D0H9_BURPE</name>
<evidence type="ECO:0000313" key="1">
    <source>
        <dbReference type="EMBL" id="KGX11128.1"/>
    </source>
</evidence>
<proteinExistence type="predicted"/>
<accession>A0A2K9D0H9</accession>
<dbReference type="GO" id="GO:0016787">
    <property type="term" value="F:hydrolase activity"/>
    <property type="evidence" value="ECO:0007669"/>
    <property type="project" value="UniProtKB-KW"/>
</dbReference>
<dbReference type="Proteomes" id="UP000030475">
    <property type="component" value="Unassembled WGS sequence"/>
</dbReference>
<dbReference type="OrthoDB" id="3222930at2"/>
<protein>
    <submittedName>
        <fullName evidence="1">Glycosyl hydrolase</fullName>
    </submittedName>
</protein>
<dbReference type="RefSeq" id="WP_004523837.1">
    <property type="nucleotide sequence ID" value="NZ_CP008779.1"/>
</dbReference>
<keyword evidence="1" id="KW-0378">Hydrolase</keyword>
<dbReference type="AlphaFoldDB" id="A0A2K9D0H9"/>
<evidence type="ECO:0000313" key="2">
    <source>
        <dbReference type="Proteomes" id="UP000030475"/>
    </source>
</evidence>
<sequence length="762" mass="83406">MSEYVCIVMKVSTDSIAKFVSGFALVSLLIAPVSVQAALELNNALWRIELDPASLALQVKPAHGEAVRVSDGSNAYSVSELMQTNARASWQWNGGTYRFEVELKGRDLLVSISARSAGELVLLRQPAVAVRKGLILPLAEGRYVPVEDKTWKEFLLKDFSEFNTSQDISLPLWGIDEGNVSLSWLLTNPFNNTVKFTRDGDGIALSLSHDFTKLDPHSPMTLILHLGEADPLAGAKRYRDWLIAEGKYETLSGKIAKAPEGEKLIGASHVYLWGSGLLSVADVADWPAFVARLKGDDTLAARLRGHFQSEAQRLLAAAKPPFDRYHKRALIEAVNGALNALARESWQIDAPNMNTLAGRYGELREEVARVFAGVFVSEPSRWGGGISMATMETLRAAGLPRLWIGLGEGWEAGLWHPEAVAAAVKAGYLVAPYDSYETALKSGDNPDWATAHLGAAAYRGCSIVLKDGTTKAGFQNSGHYTDPDCVRPLMQARVKAVAARVPFNSWFLDAYASGMVFDSYRSGAPVTQAQAAAGYTASASWISEKLGLPTGSEDGNATTARGILFAHGMQTPVIGWGDKDMREDKASSNFVGAWYPSSEPAVFFKPVPIKALFRTIYFDPATRLPLYQAVFHGSVITTHHWLFDSLKFTNVRAENELAQLLYNVPPLYHLSSDTLKKRIAIIKRQDAFFRPLHRKLAMQALTSFRWLSSDHQLQETAFSEGTRLIANFSGKDRTIGGRHLPARSLTVLGSDGTVGIYWVAAD</sequence>
<dbReference type="EMBL" id="JQIM01000009">
    <property type="protein sequence ID" value="KGX11128.1"/>
    <property type="molecule type" value="Genomic_DNA"/>
</dbReference>
<comment type="caution">
    <text evidence="1">The sequence shown here is derived from an EMBL/GenBank/DDBJ whole genome shotgun (WGS) entry which is preliminary data.</text>
</comment>
<reference evidence="1 2" key="1">
    <citation type="submission" date="2014-08" db="EMBL/GenBank/DDBJ databases">
        <authorList>
            <person name="Bunnell A."/>
            <person name="Chain P.S."/>
            <person name="Chertkov O."/>
            <person name="Currie B.J."/>
            <person name="Daligault H.E."/>
            <person name="Davenport K.W."/>
            <person name="Davis C."/>
            <person name="Gleasner C.D."/>
            <person name="Johnson S.L."/>
            <person name="Kaestli M."/>
            <person name="Koren S."/>
            <person name="Kunde Y.A."/>
            <person name="Mayo M."/>
            <person name="McMurry K.K."/>
            <person name="Price E.P."/>
            <person name="Reitenga K.G."/>
            <person name="Robison R."/>
            <person name="Rosovitz M.J."/>
            <person name="Sarovich D.S."/>
            <person name="Teshima H."/>
        </authorList>
    </citation>
    <scope>NUCLEOTIDE SEQUENCE [LARGE SCALE GENOMIC DNA]</scope>
    <source>
        <strain evidence="1 2">MSHR44</strain>
    </source>
</reference>
<dbReference type="Pfam" id="PF11308">
    <property type="entry name" value="Glyco_hydro_129"/>
    <property type="match status" value="1"/>
</dbReference>